<evidence type="ECO:0000313" key="3">
    <source>
        <dbReference type="Proteomes" id="UP000184603"/>
    </source>
</evidence>
<evidence type="ECO:0000313" key="2">
    <source>
        <dbReference type="EMBL" id="SHO52027.1"/>
    </source>
</evidence>
<dbReference type="InterPro" id="IPR036930">
    <property type="entry name" value="WGR_dom_sf"/>
</dbReference>
<keyword evidence="3" id="KW-1185">Reference proteome</keyword>
<dbReference type="InterPro" id="IPR049809">
    <property type="entry name" value="YehF/YfeS-like_WGR"/>
</dbReference>
<evidence type="ECO:0000259" key="1">
    <source>
        <dbReference type="PROSITE" id="PS51977"/>
    </source>
</evidence>
<dbReference type="SUPFAM" id="SSF142921">
    <property type="entry name" value="WGR domain-like"/>
    <property type="match status" value="1"/>
</dbReference>
<dbReference type="PROSITE" id="PS51977">
    <property type="entry name" value="WGR"/>
    <property type="match status" value="1"/>
</dbReference>
<proteinExistence type="predicted"/>
<dbReference type="SMART" id="SM00773">
    <property type="entry name" value="WGR"/>
    <property type="match status" value="1"/>
</dbReference>
<dbReference type="OrthoDB" id="5405642at2"/>
<dbReference type="Gene3D" id="2.20.140.10">
    <property type="entry name" value="WGR domain"/>
    <property type="match status" value="1"/>
</dbReference>
<dbReference type="Pfam" id="PF05406">
    <property type="entry name" value="WGR"/>
    <property type="match status" value="1"/>
</dbReference>
<accession>A0A1M7YHB7</accession>
<reference evidence="2 3" key="1">
    <citation type="submission" date="2016-12" db="EMBL/GenBank/DDBJ databases">
        <authorList>
            <person name="Song W.-J."/>
            <person name="Kurnit D.M."/>
        </authorList>
    </citation>
    <scope>NUCLEOTIDE SEQUENCE [LARGE SCALE GENOMIC DNA]</scope>
    <source>
        <strain evidence="2 3">DSM 18488</strain>
    </source>
</reference>
<dbReference type="InterPro" id="IPR008893">
    <property type="entry name" value="WGR_domain"/>
</dbReference>
<dbReference type="STRING" id="1121416.SAMN02745220_04331"/>
<protein>
    <submittedName>
        <fullName evidence="2">WGR domain-containing protein, predicted DNA-binding domain in MolR</fullName>
    </submittedName>
</protein>
<name>A0A1M7YHB7_9BACT</name>
<dbReference type="EMBL" id="FRFE01000031">
    <property type="protein sequence ID" value="SHO52027.1"/>
    <property type="molecule type" value="Genomic_DNA"/>
</dbReference>
<organism evidence="2 3">
    <name type="scientific">Desulfopila aestuarii DSM 18488</name>
    <dbReference type="NCBI Taxonomy" id="1121416"/>
    <lineage>
        <taxon>Bacteria</taxon>
        <taxon>Pseudomonadati</taxon>
        <taxon>Thermodesulfobacteriota</taxon>
        <taxon>Desulfobulbia</taxon>
        <taxon>Desulfobulbales</taxon>
        <taxon>Desulfocapsaceae</taxon>
        <taxon>Desulfopila</taxon>
    </lineage>
</organism>
<keyword evidence="2" id="KW-0238">DNA-binding</keyword>
<dbReference type="AlphaFoldDB" id="A0A1M7YHB7"/>
<feature type="domain" description="WGR" evidence="1">
    <location>
        <begin position="1"/>
        <end position="85"/>
    </location>
</feature>
<sequence length="85" mass="10637">MIFKKRTYFECIIPEENRRAFYEITIGQDLFGYIIIRHWGRIGTKGQPKKQQRFVEEDEMLIEFERLYNERVKHQYVPRLRKKRK</sequence>
<gene>
    <name evidence="2" type="ORF">SAMN02745220_04331</name>
</gene>
<dbReference type="CDD" id="cd07996">
    <property type="entry name" value="WGR_MMR_like"/>
    <property type="match status" value="1"/>
</dbReference>
<dbReference type="Proteomes" id="UP000184603">
    <property type="component" value="Unassembled WGS sequence"/>
</dbReference>
<dbReference type="GO" id="GO:0003677">
    <property type="term" value="F:DNA binding"/>
    <property type="evidence" value="ECO:0007669"/>
    <property type="project" value="UniProtKB-KW"/>
</dbReference>
<dbReference type="RefSeq" id="WP_073615744.1">
    <property type="nucleotide sequence ID" value="NZ_FRFE01000031.1"/>
</dbReference>